<evidence type="ECO:0000256" key="9">
    <source>
        <dbReference type="ARBA" id="ARBA00023211"/>
    </source>
</evidence>
<evidence type="ECO:0000313" key="12">
    <source>
        <dbReference type="EMBL" id="CAH3025791.1"/>
    </source>
</evidence>
<name>A0ABN8M8I2_9CNID</name>
<keyword evidence="5" id="KW-0479">Metal-binding</keyword>
<reference evidence="12 13" key="1">
    <citation type="submission" date="2022-05" db="EMBL/GenBank/DDBJ databases">
        <authorList>
            <consortium name="Genoscope - CEA"/>
            <person name="William W."/>
        </authorList>
    </citation>
    <scope>NUCLEOTIDE SEQUENCE [LARGE SCALE GENOMIC DNA]</scope>
</reference>
<accession>A0ABN8M8I2</accession>
<evidence type="ECO:0000256" key="3">
    <source>
        <dbReference type="ARBA" id="ARBA00008895"/>
    </source>
</evidence>
<comment type="cofactor">
    <cofactor evidence="1">
        <name>Mn(2+)</name>
        <dbReference type="ChEBI" id="CHEBI:29035"/>
    </cofactor>
</comment>
<feature type="domain" description="Calcineurin-like phosphoesterase" evidence="11">
    <location>
        <begin position="68"/>
        <end position="316"/>
    </location>
</feature>
<dbReference type="PANTHER" id="PTHR13315:SF0">
    <property type="entry name" value="METALLOPHOSPHOESTERASE 1"/>
    <property type="match status" value="1"/>
</dbReference>
<evidence type="ECO:0000256" key="5">
    <source>
        <dbReference type="ARBA" id="ARBA00022723"/>
    </source>
</evidence>
<evidence type="ECO:0000256" key="6">
    <source>
        <dbReference type="ARBA" id="ARBA00022801"/>
    </source>
</evidence>
<comment type="subcellular location">
    <subcellularLocation>
        <location evidence="2">Membrane</location>
        <topology evidence="2">Multi-pass membrane protein</topology>
    </subcellularLocation>
</comment>
<dbReference type="InterPro" id="IPR033308">
    <property type="entry name" value="PGAP5/Cdc1/Ted1"/>
</dbReference>
<proteinExistence type="inferred from homology"/>
<dbReference type="InterPro" id="IPR029052">
    <property type="entry name" value="Metallo-depent_PP-like"/>
</dbReference>
<evidence type="ECO:0000259" key="11">
    <source>
        <dbReference type="Pfam" id="PF00149"/>
    </source>
</evidence>
<evidence type="ECO:0000256" key="4">
    <source>
        <dbReference type="ARBA" id="ARBA00022692"/>
    </source>
</evidence>
<gene>
    <name evidence="12" type="ORF">PEVE_00027201</name>
</gene>
<feature type="transmembrane region" description="Helical" evidence="10">
    <location>
        <begin position="366"/>
        <end position="383"/>
    </location>
</feature>
<keyword evidence="8 10" id="KW-0472">Membrane</keyword>
<dbReference type="SUPFAM" id="SSF56300">
    <property type="entry name" value="Metallo-dependent phosphatases"/>
    <property type="match status" value="1"/>
</dbReference>
<organism evidence="12 13">
    <name type="scientific">Porites evermanni</name>
    <dbReference type="NCBI Taxonomy" id="104178"/>
    <lineage>
        <taxon>Eukaryota</taxon>
        <taxon>Metazoa</taxon>
        <taxon>Cnidaria</taxon>
        <taxon>Anthozoa</taxon>
        <taxon>Hexacorallia</taxon>
        <taxon>Scleractinia</taxon>
        <taxon>Fungiina</taxon>
        <taxon>Poritidae</taxon>
        <taxon>Porites</taxon>
    </lineage>
</organism>
<evidence type="ECO:0000256" key="8">
    <source>
        <dbReference type="ARBA" id="ARBA00023136"/>
    </source>
</evidence>
<keyword evidence="9" id="KW-0464">Manganese</keyword>
<keyword evidence="7 10" id="KW-1133">Transmembrane helix</keyword>
<comment type="caution">
    <text evidence="12">The sequence shown here is derived from an EMBL/GenBank/DDBJ whole genome shotgun (WGS) entry which is preliminary data.</text>
</comment>
<dbReference type="Pfam" id="PF00149">
    <property type="entry name" value="Metallophos"/>
    <property type="match status" value="1"/>
</dbReference>
<sequence>MSRCPVKGFLFEMVKTSSNVLFTQLKRAAIVALCLFVFCEWLIYYLVIYQCSWPELHSEGREGRFDPLRIMLLTDTHLLGPKHGHWFDKLRREWQMERAFQTAVAHFKPDVVFLLGDLFDEGLYSNDEEWDFYVQRFHKMFDHSENTEFHVVVGNHDIGFHPEAARDSHLFERFSSVFDSPSVKLINIKRNIFVLVNSIALQGDDCSMCSEAMSQLHAVADKLNCYRRSKKEIFEDIVKQDRTFCELPKDSPPPILIQHFPLYRETEMSCTGVDAPPPDLKQITNREKWEVVSKEMSNTLLTLIRPRLVLSGHTHHGCYLVHEDGTPEMTIPSFSWRNRNNPSFVLSVITPERYALSKCFIPRESTVIAVYIIAGLAFVLVNFRPTYRYLKTRRTCRQITLDCCVR</sequence>
<dbReference type="InterPro" id="IPR004843">
    <property type="entry name" value="Calcineurin-like_PHP"/>
</dbReference>
<protein>
    <recommendedName>
        <fullName evidence="11">Calcineurin-like phosphoesterase domain-containing protein</fullName>
    </recommendedName>
</protein>
<feature type="transmembrane region" description="Helical" evidence="10">
    <location>
        <begin position="28"/>
        <end position="47"/>
    </location>
</feature>
<dbReference type="EMBL" id="CALNXI010000372">
    <property type="protein sequence ID" value="CAH3025791.1"/>
    <property type="molecule type" value="Genomic_DNA"/>
</dbReference>
<dbReference type="Proteomes" id="UP001159427">
    <property type="component" value="Unassembled WGS sequence"/>
</dbReference>
<evidence type="ECO:0000256" key="10">
    <source>
        <dbReference type="SAM" id="Phobius"/>
    </source>
</evidence>
<dbReference type="PANTHER" id="PTHR13315">
    <property type="entry name" value="METALLO PHOSPHOESTERASE RELATED"/>
    <property type="match status" value="1"/>
</dbReference>
<comment type="similarity">
    <text evidence="3">Belongs to the metallophosphoesterase superfamily. MPPE1 family.</text>
</comment>
<evidence type="ECO:0000313" key="13">
    <source>
        <dbReference type="Proteomes" id="UP001159427"/>
    </source>
</evidence>
<keyword evidence="6" id="KW-0378">Hydrolase</keyword>
<dbReference type="Gene3D" id="3.60.21.10">
    <property type="match status" value="1"/>
</dbReference>
<keyword evidence="4 10" id="KW-0812">Transmembrane</keyword>
<evidence type="ECO:0000256" key="1">
    <source>
        <dbReference type="ARBA" id="ARBA00001936"/>
    </source>
</evidence>
<keyword evidence="13" id="KW-1185">Reference proteome</keyword>
<evidence type="ECO:0000256" key="2">
    <source>
        <dbReference type="ARBA" id="ARBA00004141"/>
    </source>
</evidence>
<evidence type="ECO:0000256" key="7">
    <source>
        <dbReference type="ARBA" id="ARBA00022989"/>
    </source>
</evidence>